<comment type="caution">
    <text evidence="2">The sequence shown here is derived from an EMBL/GenBank/DDBJ whole genome shotgun (WGS) entry which is preliminary data.</text>
</comment>
<feature type="compositionally biased region" description="Polar residues" evidence="1">
    <location>
        <begin position="912"/>
        <end position="923"/>
    </location>
</feature>
<dbReference type="EMBL" id="CAJNOR010006651">
    <property type="protein sequence ID" value="CAF1600397.1"/>
    <property type="molecule type" value="Genomic_DNA"/>
</dbReference>
<feature type="compositionally biased region" description="Polar residues" evidence="1">
    <location>
        <begin position="222"/>
        <end position="234"/>
    </location>
</feature>
<gene>
    <name evidence="2" type="ORF">XAT740_LOCUS47643</name>
</gene>
<feature type="compositionally biased region" description="Polar residues" evidence="1">
    <location>
        <begin position="34"/>
        <end position="45"/>
    </location>
</feature>
<feature type="compositionally biased region" description="Basic and acidic residues" evidence="1">
    <location>
        <begin position="57"/>
        <end position="79"/>
    </location>
</feature>
<feature type="compositionally biased region" description="Polar residues" evidence="1">
    <location>
        <begin position="1060"/>
        <end position="1080"/>
    </location>
</feature>
<accession>A0A816ASV8</accession>
<feature type="region of interest" description="Disordered" evidence="1">
    <location>
        <begin position="455"/>
        <end position="486"/>
    </location>
</feature>
<feature type="compositionally biased region" description="Basic residues" evidence="1">
    <location>
        <begin position="1388"/>
        <end position="1398"/>
    </location>
</feature>
<feature type="compositionally biased region" description="Basic and acidic residues" evidence="1">
    <location>
        <begin position="538"/>
        <end position="564"/>
    </location>
</feature>
<feature type="region of interest" description="Disordered" evidence="1">
    <location>
        <begin position="1187"/>
        <end position="1232"/>
    </location>
</feature>
<proteinExistence type="predicted"/>
<name>A0A816ASV8_ADIRI</name>
<evidence type="ECO:0000256" key="1">
    <source>
        <dbReference type="SAM" id="MobiDB-lite"/>
    </source>
</evidence>
<protein>
    <submittedName>
        <fullName evidence="2">Uncharacterized protein</fullName>
    </submittedName>
</protein>
<keyword evidence="3" id="KW-1185">Reference proteome</keyword>
<reference evidence="2" key="1">
    <citation type="submission" date="2021-02" db="EMBL/GenBank/DDBJ databases">
        <authorList>
            <person name="Nowell W R."/>
        </authorList>
    </citation>
    <scope>NUCLEOTIDE SEQUENCE</scope>
</reference>
<feature type="region of interest" description="Disordered" evidence="1">
    <location>
        <begin position="315"/>
        <end position="340"/>
    </location>
</feature>
<feature type="region of interest" description="Disordered" evidence="1">
    <location>
        <begin position="538"/>
        <end position="567"/>
    </location>
</feature>
<feature type="region of interest" description="Disordered" evidence="1">
    <location>
        <begin position="896"/>
        <end position="926"/>
    </location>
</feature>
<feature type="region of interest" description="Disordered" evidence="1">
    <location>
        <begin position="21"/>
        <end position="95"/>
    </location>
</feature>
<feature type="region of interest" description="Disordered" evidence="1">
    <location>
        <begin position="623"/>
        <end position="680"/>
    </location>
</feature>
<feature type="compositionally biased region" description="Basic and acidic residues" evidence="1">
    <location>
        <begin position="315"/>
        <end position="326"/>
    </location>
</feature>
<feature type="region of interest" description="Disordered" evidence="1">
    <location>
        <begin position="1036"/>
        <end position="1103"/>
    </location>
</feature>
<sequence>MTTSPAKKTIELQADATVPRGASIKLTVEYRTRPPTSTESASNYDDVSLGKYVNTERQYREQAKYQRDYESDVTRKETTQKQALPNSYDPDDDTVLVPDTVIEHISEDEKSTSSEEVVFEEWSERFKCRRTDEYDPETKQLIRSTIDETSDRVKGDVVKEEYRGKNVRVKGHKSYDVVKQVHRRVPASSLISAEQAQTRIHREEIETSPPPAPLRPILKPATTVSSPPTVQEKQWASEEVYEAVVVQDSTGTTRRSEFDEQASSNYVHPDRYSPSPQVVVQTTDYHRVVEAISPTIKHTSQPKEDHVSEEYHIEFETSNHRDDSNDRASSSSSVRRSTDWRNELREKYSSEKQHDQYEKPIGSNYVAQKISIIPTNSQQRFKEVQIKISAHQRTPPSQRKFEPSPSSRHAVKEVLVRISRSTSPEKQYHRSLFDDYEEEQKGNVHLTAYETPGKSVSNLTIDDERTYPPKRSSSTSTTLGERRTVVNQTERPTLSRVGVLRNTFEATAGEQSKEDQSKYLGTISSGLTKQRRELFEAPDQVNKEWTRRPANEYQSTEHRADTVQRGRSLVSDRISRFESAELKSGSRIQSTERPGRTNVAQASPEKAPVDIKMANTQVMSSIDSDFGGPAQPIYHSTPKATKQTYDDLGHESGDELSETKGSFDARQRSSRARLPDFTTSVSPSIDTARVIERTTTRFNESNMENMLSHVPSSRGKSMMIELSPDTYQSPTKSVYERNKSNITGDSGVFDRSGTSYAHQTISSPWRNNVSTSINDDGFNSHDSTVYIATTGTGSSSPYARRQVSNLDDSPLRSTYQYESERFATAEPDNQQRTVRRQITRSEQTGHENPTLYRQGFDAQNKVHITTQSRTVKPLVVDEIETIETETQVECQVQRKHEVNETTRAEPVASHLGSPQRTRSTYNLSDEKTPSKRVFIQEKPQYYEPVPINDEDSIRSSHSNVQTYTPSPHAVQLTSLSTQTQITFEQNPSNEIIATVRVPEMNAVKTSPPPTIHQGALYDADRNEKRRSDQEFYHHSHVPNYRSSPISQGYQQQVRARVGTAETTNNHSVPINYSIRSTLRPSPSREQHKQYKQRSFSPDPDMTLRSHTHYRSRSLDNLDFEIEIEKRPPQYPEQPTVVTLDQNSRAIVTTSKDGRVSVQNIAVRPGNTIVINSDFHASDRSLNRSSGYFSSDELRSQGHNTNYSSDEQSSGGNLNSYSPSSQRSRPRTNDQPYHFDQVNDLVHRYTQPSNTSIGFNETIDQIEALYNNLDVRNTSRSHDYPKPTTTTYNRRKQLELNPNEYNQRFTSTGFQHIPSDQQTPSSLTHLVTSSTIRPSQSLTSSGILADFSTTGLVSPNSTYGSAQNLVVHQNRLNGQSQVVQRNRASVKQVKQKNAARKRNVNTPELYTDEDDERDSPSWANGQLQQRPHSSTRSYNYNNH</sequence>
<feature type="region of interest" description="Disordered" evidence="1">
    <location>
        <begin position="248"/>
        <end position="275"/>
    </location>
</feature>
<feature type="region of interest" description="Disordered" evidence="1">
    <location>
        <begin position="1377"/>
        <end position="1438"/>
    </location>
</feature>
<organism evidence="2 3">
    <name type="scientific">Adineta ricciae</name>
    <name type="common">Rotifer</name>
    <dbReference type="NCBI Taxonomy" id="249248"/>
    <lineage>
        <taxon>Eukaryota</taxon>
        <taxon>Metazoa</taxon>
        <taxon>Spiralia</taxon>
        <taxon>Gnathifera</taxon>
        <taxon>Rotifera</taxon>
        <taxon>Eurotatoria</taxon>
        <taxon>Bdelloidea</taxon>
        <taxon>Adinetida</taxon>
        <taxon>Adinetidae</taxon>
        <taxon>Adineta</taxon>
    </lineage>
</organism>
<feature type="compositionally biased region" description="Polar residues" evidence="1">
    <location>
        <begin position="1416"/>
        <end position="1438"/>
    </location>
</feature>
<feature type="compositionally biased region" description="Polar residues" evidence="1">
    <location>
        <begin position="1040"/>
        <end position="1053"/>
    </location>
</feature>
<feature type="region of interest" description="Disordered" evidence="1">
    <location>
        <begin position="820"/>
        <end position="851"/>
    </location>
</feature>
<feature type="region of interest" description="Disordered" evidence="1">
    <location>
        <begin position="192"/>
        <end position="235"/>
    </location>
</feature>
<feature type="region of interest" description="Disordered" evidence="1">
    <location>
        <begin position="581"/>
        <end position="607"/>
    </location>
</feature>
<evidence type="ECO:0000313" key="2">
    <source>
        <dbReference type="EMBL" id="CAF1600397.1"/>
    </source>
</evidence>
<feature type="compositionally biased region" description="Basic and acidic residues" evidence="1">
    <location>
        <begin position="644"/>
        <end position="667"/>
    </location>
</feature>
<feature type="compositionally biased region" description="Polar residues" evidence="1">
    <location>
        <begin position="1196"/>
        <end position="1214"/>
    </location>
</feature>
<feature type="compositionally biased region" description="Polar residues" evidence="1">
    <location>
        <begin position="471"/>
        <end position="486"/>
    </location>
</feature>
<dbReference type="Proteomes" id="UP000663828">
    <property type="component" value="Unassembled WGS sequence"/>
</dbReference>
<feature type="region of interest" description="Disordered" evidence="1">
    <location>
        <begin position="390"/>
        <end position="409"/>
    </location>
</feature>
<evidence type="ECO:0000313" key="3">
    <source>
        <dbReference type="Proteomes" id="UP000663828"/>
    </source>
</evidence>